<evidence type="ECO:0000313" key="2">
    <source>
        <dbReference type="Proteomes" id="UP000027390"/>
    </source>
</evidence>
<protein>
    <submittedName>
        <fullName evidence="1">Uncharacterized protein</fullName>
    </submittedName>
</protein>
<evidence type="ECO:0000313" key="1">
    <source>
        <dbReference type="EMBL" id="AID18203.1"/>
    </source>
</evidence>
<accession>A0A068CDT5</accession>
<gene>
    <name evidence="1" type="primary">127</name>
    <name evidence="1" type="ORF">PBI_WILLIS_127</name>
</gene>
<reference evidence="1 2" key="1">
    <citation type="submission" date="2014-03" db="EMBL/GenBank/DDBJ databases">
        <authorList>
            <person name="Churilla B.M."/>
            <person name="Abrahim M.R."/>
            <person name="Burke K.A."/>
            <person name="Yu V.J."/>
            <person name="Adkins N.L."/>
            <person name="Cohen K.L."/>
            <person name="Colicchio M.A."/>
            <person name="Fasoranti T.O."/>
            <person name="Genkil J.S."/>
            <person name="Kramer Z.J."/>
            <person name="Prout A.K."/>
            <person name="Schafer C.E."/>
            <person name="Schwarz A.G."/>
            <person name="Tish M."/>
            <person name="Vispute N."/>
            <person name="Wilkes K.E."/>
            <person name="Williams C.R."/>
            <person name="Xiao X."/>
            <person name="Yoder B.A."/>
            <person name="Lapin J.S."/>
            <person name="Ott C.T."/>
            <person name="Walburn T.D."/>
            <person name="Bradley K.W."/>
            <person name="Clarke D.Q."/>
            <person name="Lewis M.F."/>
            <person name="Barker L.P."/>
            <person name="Bailey C."/>
            <person name="Asai D.J."/>
            <person name="Bowman C.A."/>
            <person name="Russell D.A."/>
            <person name="Pope W.H."/>
            <person name="Jacobs-Sera D."/>
            <person name="Hendrix R.W."/>
            <person name="Hatfull G.F."/>
        </authorList>
    </citation>
    <scope>NUCLEOTIDE SEQUENCE [LARGE SCALE GENOMIC DNA]</scope>
</reference>
<name>A0A068CDT5_9CAUD</name>
<proteinExistence type="predicted"/>
<dbReference type="Proteomes" id="UP000027390">
    <property type="component" value="Segment"/>
</dbReference>
<dbReference type="EMBL" id="KJ595575">
    <property type="protein sequence ID" value="AID18203.1"/>
    <property type="molecule type" value="Genomic_DNA"/>
</dbReference>
<sequence>MTSLEDRVTPGQPGAGGAGMIETVKRAVVLALRDAISGTSFNGLVNNSKVVIDMEYPLKREAYPGIWVQFSFSKILRSGIGHELLLKTEEPGGRTNWEPVLELQFEGRVSLTIVALTSLERDRIADTVVSTLIFARAPERVITDPNRDTKQYRQLVDRLAKNPYVTMTINHDEVIPGGQATQTGAPWDEELATYEDTYSFDILGQTNITFRHDGTYTLRAVTDAGEMEPPPSPFDWQ</sequence>
<organism evidence="1 2">
    <name type="scientific">Mycobacterium phage Willis</name>
    <dbReference type="NCBI Taxonomy" id="1486404"/>
    <lineage>
        <taxon>Viruses</taxon>
        <taxon>Duplodnaviria</taxon>
        <taxon>Heunggongvirae</taxon>
        <taxon>Uroviricota</taxon>
        <taxon>Caudoviricetes</taxon>
        <taxon>Ceeclamvirinae</taxon>
        <taxon>Bixzunavirus</taxon>
        <taxon>Bixzunavirus Bxz1</taxon>
    </lineage>
</organism>